<name>A0AAV2HBC4_LYMST</name>
<protein>
    <submittedName>
        <fullName evidence="1">Uncharacterized protein</fullName>
    </submittedName>
</protein>
<dbReference type="AlphaFoldDB" id="A0AAV2HBC4"/>
<proteinExistence type="predicted"/>
<organism evidence="1 2">
    <name type="scientific">Lymnaea stagnalis</name>
    <name type="common">Great pond snail</name>
    <name type="synonym">Helix stagnalis</name>
    <dbReference type="NCBI Taxonomy" id="6523"/>
    <lineage>
        <taxon>Eukaryota</taxon>
        <taxon>Metazoa</taxon>
        <taxon>Spiralia</taxon>
        <taxon>Lophotrochozoa</taxon>
        <taxon>Mollusca</taxon>
        <taxon>Gastropoda</taxon>
        <taxon>Heterobranchia</taxon>
        <taxon>Euthyneura</taxon>
        <taxon>Panpulmonata</taxon>
        <taxon>Hygrophila</taxon>
        <taxon>Lymnaeoidea</taxon>
        <taxon>Lymnaeidae</taxon>
        <taxon>Lymnaea</taxon>
    </lineage>
</organism>
<evidence type="ECO:0000313" key="2">
    <source>
        <dbReference type="Proteomes" id="UP001497497"/>
    </source>
</evidence>
<gene>
    <name evidence="1" type="ORF">GSLYS_00003576001</name>
</gene>
<accession>A0AAV2HBC4</accession>
<evidence type="ECO:0000313" key="1">
    <source>
        <dbReference type="EMBL" id="CAL1529421.1"/>
    </source>
</evidence>
<sequence length="399" mass="45613">MGQVQVHCNNSVATNNNSMWILCLDSEFGLRFSDQEKDDKVPLIYSIGPSADYNFEYFVSKNLSSRLYIFSHLANKLSFLVKANPDSNAIFKTTIVPNDPADFARNSFETQTLNSVMVHLKHKKIDILKIDTLLESVLAHEVLHFLIEDGVLTNVKELHLVINLDKLDEDYIYSWYRVLYALFHTAGFRLYHTATSEPLCLQDTMMESCKYYLSFVQLLPPHTFVMYPPAIDGSLHNEMERVTSFLDVTFKDVQTLPVRLQLVSLSHLHQRQDELSVKIFKSVLKHHSSTHSCQITFLLDVQYNEFAYEASIENPVCDIKLFAINPLTSSSSSPRFNRLQIGSKDGVTKQTHEPEHISTIQENLSTFSTNIMYIELDDAWDLLATLSSLGIPKVKSYII</sequence>
<dbReference type="Proteomes" id="UP001497497">
    <property type="component" value="Unassembled WGS sequence"/>
</dbReference>
<reference evidence="1 2" key="1">
    <citation type="submission" date="2024-04" db="EMBL/GenBank/DDBJ databases">
        <authorList>
            <consortium name="Genoscope - CEA"/>
            <person name="William W."/>
        </authorList>
    </citation>
    <scope>NUCLEOTIDE SEQUENCE [LARGE SCALE GENOMIC DNA]</scope>
</reference>
<keyword evidence="2" id="KW-1185">Reference proteome</keyword>
<dbReference type="EMBL" id="CAXITT010000048">
    <property type="protein sequence ID" value="CAL1529421.1"/>
    <property type="molecule type" value="Genomic_DNA"/>
</dbReference>
<comment type="caution">
    <text evidence="1">The sequence shown here is derived from an EMBL/GenBank/DDBJ whole genome shotgun (WGS) entry which is preliminary data.</text>
</comment>